<evidence type="ECO:0000313" key="2">
    <source>
        <dbReference type="Proteomes" id="UP000095767"/>
    </source>
</evidence>
<name>A0A1E5VL58_9POAL</name>
<accession>A0A1E5VL58</accession>
<dbReference type="Gene3D" id="3.80.10.10">
    <property type="entry name" value="Ribonuclease Inhibitor"/>
    <property type="match status" value="1"/>
</dbReference>
<proteinExistence type="predicted"/>
<dbReference type="AlphaFoldDB" id="A0A1E5VL58"/>
<dbReference type="Proteomes" id="UP000095767">
    <property type="component" value="Unassembled WGS sequence"/>
</dbReference>
<keyword evidence="2" id="KW-1185">Reference proteome</keyword>
<dbReference type="InterPro" id="IPR032675">
    <property type="entry name" value="LRR_dom_sf"/>
</dbReference>
<gene>
    <name evidence="1" type="ORF">BAE44_0013187</name>
</gene>
<evidence type="ECO:0000313" key="1">
    <source>
        <dbReference type="EMBL" id="OEL25794.1"/>
    </source>
</evidence>
<reference evidence="1 2" key="1">
    <citation type="submission" date="2016-09" db="EMBL/GenBank/DDBJ databases">
        <title>The draft genome of Dichanthelium oligosanthes: A C3 panicoid grass species.</title>
        <authorList>
            <person name="Studer A.J."/>
            <person name="Schnable J.C."/>
            <person name="Brutnell T.P."/>
        </authorList>
    </citation>
    <scope>NUCLEOTIDE SEQUENCE [LARGE SCALE GENOMIC DNA]</scope>
    <source>
        <strain evidence="2">cv. Kellogg 1175</strain>
        <tissue evidence="1">Leaf</tissue>
    </source>
</reference>
<organism evidence="1 2">
    <name type="scientific">Dichanthelium oligosanthes</name>
    <dbReference type="NCBI Taxonomy" id="888268"/>
    <lineage>
        <taxon>Eukaryota</taxon>
        <taxon>Viridiplantae</taxon>
        <taxon>Streptophyta</taxon>
        <taxon>Embryophyta</taxon>
        <taxon>Tracheophyta</taxon>
        <taxon>Spermatophyta</taxon>
        <taxon>Magnoliopsida</taxon>
        <taxon>Liliopsida</taxon>
        <taxon>Poales</taxon>
        <taxon>Poaceae</taxon>
        <taxon>PACMAD clade</taxon>
        <taxon>Panicoideae</taxon>
        <taxon>Panicodae</taxon>
        <taxon>Paniceae</taxon>
        <taxon>Dichantheliinae</taxon>
        <taxon>Dichanthelium</taxon>
    </lineage>
</organism>
<dbReference type="EMBL" id="LWDX02036249">
    <property type="protein sequence ID" value="OEL25794.1"/>
    <property type="molecule type" value="Genomic_DNA"/>
</dbReference>
<protein>
    <submittedName>
        <fullName evidence="1">Uncharacterized protein</fullName>
    </submittedName>
</protein>
<sequence>MFCSSGAFRALEKIVLNDMPMLLAWDAAEPATGGNSTPILFPQLRKVEIVDCPKLSSLSGLLCCRTSLSVLCVKRCPQVTATFSRSRFPSLVKPDIQECPKLQFQG</sequence>
<comment type="caution">
    <text evidence="1">The sequence shown here is derived from an EMBL/GenBank/DDBJ whole genome shotgun (WGS) entry which is preliminary data.</text>
</comment>